<dbReference type="GO" id="GO:0005096">
    <property type="term" value="F:GTPase activator activity"/>
    <property type="evidence" value="ECO:0007669"/>
    <property type="project" value="UniProtKB-KW"/>
</dbReference>
<dbReference type="SUPFAM" id="SSF57863">
    <property type="entry name" value="ArfGap/RecO-like zinc finger"/>
    <property type="match status" value="1"/>
</dbReference>
<evidence type="ECO:0000256" key="3">
    <source>
        <dbReference type="ARBA" id="ARBA00022771"/>
    </source>
</evidence>
<feature type="region of interest" description="Disordered" evidence="6">
    <location>
        <begin position="290"/>
        <end position="319"/>
    </location>
</feature>
<gene>
    <name evidence="8" type="ORF">SteCoe_35886</name>
</gene>
<dbReference type="Proteomes" id="UP000187209">
    <property type="component" value="Unassembled WGS sequence"/>
</dbReference>
<keyword evidence="2" id="KW-0479">Metal-binding</keyword>
<dbReference type="SMART" id="SM00105">
    <property type="entry name" value="ArfGap"/>
    <property type="match status" value="1"/>
</dbReference>
<keyword evidence="1" id="KW-0343">GTPase activation</keyword>
<dbReference type="InterPro" id="IPR037278">
    <property type="entry name" value="ARFGAP/RecO"/>
</dbReference>
<keyword evidence="4" id="KW-0862">Zinc</keyword>
<evidence type="ECO:0000256" key="2">
    <source>
        <dbReference type="ARBA" id="ARBA00022723"/>
    </source>
</evidence>
<evidence type="ECO:0000313" key="8">
    <source>
        <dbReference type="EMBL" id="OMJ67053.1"/>
    </source>
</evidence>
<dbReference type="InterPro" id="IPR001164">
    <property type="entry name" value="ArfGAP_dom"/>
</dbReference>
<evidence type="ECO:0000256" key="4">
    <source>
        <dbReference type="ARBA" id="ARBA00022833"/>
    </source>
</evidence>
<evidence type="ECO:0000259" key="7">
    <source>
        <dbReference type="PROSITE" id="PS50115"/>
    </source>
</evidence>
<dbReference type="AlphaFoldDB" id="A0A1R2AR86"/>
<evidence type="ECO:0000313" key="9">
    <source>
        <dbReference type="Proteomes" id="UP000187209"/>
    </source>
</evidence>
<dbReference type="Gene3D" id="1.10.220.150">
    <property type="entry name" value="Arf GTPase activating protein"/>
    <property type="match status" value="1"/>
</dbReference>
<dbReference type="GO" id="GO:0048205">
    <property type="term" value="P:COPI coating of Golgi vesicle"/>
    <property type="evidence" value="ECO:0007669"/>
    <property type="project" value="TreeGrafter"/>
</dbReference>
<dbReference type="PRINTS" id="PR00405">
    <property type="entry name" value="REVINTRACTNG"/>
</dbReference>
<dbReference type="Pfam" id="PF01412">
    <property type="entry name" value="ArfGap"/>
    <property type="match status" value="1"/>
</dbReference>
<dbReference type="PROSITE" id="PS50115">
    <property type="entry name" value="ARFGAP"/>
    <property type="match status" value="1"/>
</dbReference>
<protein>
    <recommendedName>
        <fullName evidence="7">Arf-GAP domain-containing protein</fullName>
    </recommendedName>
</protein>
<proteinExistence type="predicted"/>
<feature type="domain" description="Arf-GAP" evidence="7">
    <location>
        <begin position="8"/>
        <end position="123"/>
    </location>
</feature>
<keyword evidence="9" id="KW-1185">Reference proteome</keyword>
<dbReference type="OrthoDB" id="983479at2759"/>
<evidence type="ECO:0000256" key="6">
    <source>
        <dbReference type="SAM" id="MobiDB-lite"/>
    </source>
</evidence>
<accession>A0A1R2AR86</accession>
<dbReference type="GO" id="GO:0008270">
    <property type="term" value="F:zinc ion binding"/>
    <property type="evidence" value="ECO:0007669"/>
    <property type="project" value="UniProtKB-KW"/>
</dbReference>
<dbReference type="GO" id="GO:0000139">
    <property type="term" value="C:Golgi membrane"/>
    <property type="evidence" value="ECO:0007669"/>
    <property type="project" value="GOC"/>
</dbReference>
<dbReference type="InterPro" id="IPR038508">
    <property type="entry name" value="ArfGAP_dom_sf"/>
</dbReference>
<comment type="caution">
    <text evidence="8">The sequence shown here is derived from an EMBL/GenBank/DDBJ whole genome shotgun (WGS) entry which is preliminary data.</text>
</comment>
<dbReference type="EMBL" id="MPUH01001573">
    <property type="protein sequence ID" value="OMJ67053.1"/>
    <property type="molecule type" value="Genomic_DNA"/>
</dbReference>
<evidence type="ECO:0000256" key="1">
    <source>
        <dbReference type="ARBA" id="ARBA00022468"/>
    </source>
</evidence>
<evidence type="ECO:0000256" key="5">
    <source>
        <dbReference type="PROSITE-ProRule" id="PRU00288"/>
    </source>
</evidence>
<reference evidence="8 9" key="1">
    <citation type="submission" date="2016-11" db="EMBL/GenBank/DDBJ databases">
        <title>The macronuclear genome of Stentor coeruleus: a giant cell with tiny introns.</title>
        <authorList>
            <person name="Slabodnick M."/>
            <person name="Ruby J.G."/>
            <person name="Reiff S.B."/>
            <person name="Swart E.C."/>
            <person name="Gosai S."/>
            <person name="Prabakaran S."/>
            <person name="Witkowska E."/>
            <person name="Larue G.E."/>
            <person name="Fisher S."/>
            <person name="Freeman R.M."/>
            <person name="Gunawardena J."/>
            <person name="Chu W."/>
            <person name="Stover N.A."/>
            <person name="Gregory B.D."/>
            <person name="Nowacki M."/>
            <person name="Derisi J."/>
            <person name="Roy S.W."/>
            <person name="Marshall W.F."/>
            <person name="Sood P."/>
        </authorList>
    </citation>
    <scope>NUCLEOTIDE SEQUENCE [LARGE SCALE GENOMIC DNA]</scope>
    <source>
        <strain evidence="8">WM001</strain>
    </source>
</reference>
<dbReference type="PANTHER" id="PTHR45686:SF4">
    <property type="entry name" value="ADP-RIBOSYLATION FACTOR GTPASE ACTIVATING PROTEIN 3, ISOFORM H"/>
    <property type="match status" value="1"/>
</dbReference>
<name>A0A1R2AR86_9CILI</name>
<keyword evidence="3 5" id="KW-0863">Zinc-finger</keyword>
<dbReference type="PANTHER" id="PTHR45686">
    <property type="entry name" value="ADP-RIBOSYLATION FACTOR GTPASE ACTIVATING PROTEIN 3, ISOFORM H-RELATED"/>
    <property type="match status" value="1"/>
</dbReference>
<organism evidence="8 9">
    <name type="scientific">Stentor coeruleus</name>
    <dbReference type="NCBI Taxonomy" id="5963"/>
    <lineage>
        <taxon>Eukaryota</taxon>
        <taxon>Sar</taxon>
        <taxon>Alveolata</taxon>
        <taxon>Ciliophora</taxon>
        <taxon>Postciliodesmatophora</taxon>
        <taxon>Heterotrichea</taxon>
        <taxon>Heterotrichida</taxon>
        <taxon>Stentoridae</taxon>
        <taxon>Stentor</taxon>
    </lineage>
</organism>
<sequence length="319" mass="35238">MVSQTTTEEIFKKLREDISNQTCADCGADHADFASISHGILICESCSIQHKNLGPSISFVKSLYDNWSIRQLKLMTVGGNATLKSFFSSYNMPETAKIDFKYNTVASKYYREMLKVMAEGESCTMQTPSLEQGLELLIDPKTLIKDEVVENPIEEKKTSGLFGGIFGSAFNTTVSLYGKVKDSDTYKKIEGKAVETAHKVGQSIKKGAQKGIEIGKETVGWSAQKGYENLERGANAGVNILRSGAHSAYDTMTKAAAGTYNQINLEERSRKLKEDSMSILIGLEKNTVGKVFSKNQEEEGEGEGEERKQEDEEVKDNDE</sequence>